<dbReference type="Proteomes" id="UP000663852">
    <property type="component" value="Unassembled WGS sequence"/>
</dbReference>
<keyword evidence="3" id="KW-1185">Reference proteome</keyword>
<organism evidence="2 3">
    <name type="scientific">Adineta ricciae</name>
    <name type="common">Rotifer</name>
    <dbReference type="NCBI Taxonomy" id="249248"/>
    <lineage>
        <taxon>Eukaryota</taxon>
        <taxon>Metazoa</taxon>
        <taxon>Spiralia</taxon>
        <taxon>Gnathifera</taxon>
        <taxon>Rotifera</taxon>
        <taxon>Eurotatoria</taxon>
        <taxon>Bdelloidea</taxon>
        <taxon>Adinetida</taxon>
        <taxon>Adinetidae</taxon>
        <taxon>Adineta</taxon>
    </lineage>
</organism>
<sequence>MAESNHSSRKCLQMMINLSNVKHLILLRKVHSESRNLLIEIFKYTTQLSSLQIFALDLICYFEDDEISKYFNKFIQKLNTYDNHLGDLDQIKEFCQIFVNLEQLIRSLNSSHIIFLIKYLPRLKYIDYYMIFQHNEYCSI</sequence>
<evidence type="ECO:0000313" key="1">
    <source>
        <dbReference type="EMBL" id="CAF1531654.1"/>
    </source>
</evidence>
<dbReference type="AlphaFoldDB" id="A0A816ASF8"/>
<proteinExistence type="predicted"/>
<reference evidence="2" key="1">
    <citation type="submission" date="2021-02" db="EMBL/GenBank/DDBJ databases">
        <authorList>
            <person name="Nowell W R."/>
        </authorList>
    </citation>
    <scope>NUCLEOTIDE SEQUENCE</scope>
</reference>
<dbReference type="EMBL" id="CAJNOR010006689">
    <property type="protein sequence ID" value="CAF1601238.1"/>
    <property type="molecule type" value="Genomic_DNA"/>
</dbReference>
<name>A0A816ASF8_ADIRI</name>
<dbReference type="Proteomes" id="UP000663828">
    <property type="component" value="Unassembled WGS sequence"/>
</dbReference>
<dbReference type="OrthoDB" id="10002075at2759"/>
<evidence type="ECO:0000313" key="3">
    <source>
        <dbReference type="Proteomes" id="UP000663828"/>
    </source>
</evidence>
<comment type="caution">
    <text evidence="2">The sequence shown here is derived from an EMBL/GenBank/DDBJ whole genome shotgun (WGS) entry which is preliminary data.</text>
</comment>
<accession>A0A816ASF8</accession>
<dbReference type="SUPFAM" id="SSF52047">
    <property type="entry name" value="RNI-like"/>
    <property type="match status" value="1"/>
</dbReference>
<protein>
    <submittedName>
        <fullName evidence="2">Uncharacterized protein</fullName>
    </submittedName>
</protein>
<evidence type="ECO:0000313" key="2">
    <source>
        <dbReference type="EMBL" id="CAF1601238.1"/>
    </source>
</evidence>
<dbReference type="EMBL" id="CAJNOJ010000890">
    <property type="protein sequence ID" value="CAF1531654.1"/>
    <property type="molecule type" value="Genomic_DNA"/>
</dbReference>
<gene>
    <name evidence="1" type="ORF">EDS130_LOCUS44620</name>
    <name evidence="2" type="ORF">XAT740_LOCUS47742</name>
</gene>